<evidence type="ECO:0000313" key="3">
    <source>
        <dbReference type="Proteomes" id="UP001107558"/>
    </source>
</evidence>
<proteinExistence type="predicted"/>
<sequence length="613" mass="73787">MENSSANFLSLPNEILLKIFDQIEDDKNLLLTCRRFYEIIKMKNEKNSILSIDYRFMINPKFDFNNFIKISSTISLRIDDRFIKLINKEEKIEYFLNEHGHKITNLFMDNSIKNFLTKFQPLLPNLEKLRAESKIYFKDTKIEEFSIPLKKLTLLSLKNIQEFKIFDIQELEIYNNTTQEIFNEIKDFKNIKKLSISNLNDDIDLSEVLNEMNLESFNFQNRRQKTFINSLIKQKNLKELSLYNMTNQNFVLICENLNFLEKLSIDFVGEYLDIEKLENLKFLRKFEIKYLLSGFQFDYLTNLKVENLEILYLPINFNHSKEDFENLSKNYFGQNCINNEILEFLFSKFPKLKIVKNLKITEEILETFLKYQRNFEEFSVNVNILENPNEILQDCSIKFYEEEIYPYEVYNQFKKEKDKTIEFSIQNFSQWQKLQMLLDSPRKIKHLKIFCMKNRNSYDEFTSNILKIIGSDVKILTINDNFTSSQLEIFIKNLPNCEEIIFDTVENLRYYFNPFDVFDMKDTKITSVCFILDENFEFNWISLKDFLKNLNFPKNSLKKFKLIIKNTCENSMNTKYLKGFKKFLQNQDNLTKKSENWIQENHETHILYKAEEK</sequence>
<name>A0A9J6BFR7_POLVA</name>
<evidence type="ECO:0000313" key="2">
    <source>
        <dbReference type="EMBL" id="KAG5668724.1"/>
    </source>
</evidence>
<comment type="caution">
    <text evidence="2">The sequence shown here is derived from an EMBL/GenBank/DDBJ whole genome shotgun (WGS) entry which is preliminary data.</text>
</comment>
<evidence type="ECO:0000259" key="1">
    <source>
        <dbReference type="Pfam" id="PF12937"/>
    </source>
</evidence>
<dbReference type="CDD" id="cd09917">
    <property type="entry name" value="F-box_SF"/>
    <property type="match status" value="1"/>
</dbReference>
<keyword evidence="3" id="KW-1185">Reference proteome</keyword>
<dbReference type="SUPFAM" id="SSF52047">
    <property type="entry name" value="RNI-like"/>
    <property type="match status" value="1"/>
</dbReference>
<protein>
    <recommendedName>
        <fullName evidence="1">F-box domain-containing protein</fullName>
    </recommendedName>
</protein>
<gene>
    <name evidence="2" type="ORF">PVAND_016651</name>
</gene>
<dbReference type="EMBL" id="JADBJN010000004">
    <property type="protein sequence ID" value="KAG5668724.1"/>
    <property type="molecule type" value="Genomic_DNA"/>
</dbReference>
<dbReference type="InterPro" id="IPR001810">
    <property type="entry name" value="F-box_dom"/>
</dbReference>
<dbReference type="InterPro" id="IPR032675">
    <property type="entry name" value="LRR_dom_sf"/>
</dbReference>
<dbReference type="Proteomes" id="UP001107558">
    <property type="component" value="Chromosome 4"/>
</dbReference>
<feature type="domain" description="F-box" evidence="1">
    <location>
        <begin position="8"/>
        <end position="40"/>
    </location>
</feature>
<dbReference type="OrthoDB" id="5273213at2759"/>
<reference evidence="2" key="1">
    <citation type="submission" date="2021-03" db="EMBL/GenBank/DDBJ databases">
        <title>Chromosome level genome of the anhydrobiotic midge Polypedilum vanderplanki.</title>
        <authorList>
            <person name="Yoshida Y."/>
            <person name="Kikawada T."/>
            <person name="Gusev O."/>
        </authorList>
    </citation>
    <scope>NUCLEOTIDE SEQUENCE</scope>
    <source>
        <strain evidence="2">NIAS01</strain>
        <tissue evidence="2">Whole body or cell culture</tissue>
    </source>
</reference>
<dbReference type="Gene3D" id="3.80.10.10">
    <property type="entry name" value="Ribonuclease Inhibitor"/>
    <property type="match status" value="1"/>
</dbReference>
<dbReference type="AlphaFoldDB" id="A0A9J6BFR7"/>
<organism evidence="2 3">
    <name type="scientific">Polypedilum vanderplanki</name>
    <name type="common">Sleeping chironomid midge</name>
    <dbReference type="NCBI Taxonomy" id="319348"/>
    <lineage>
        <taxon>Eukaryota</taxon>
        <taxon>Metazoa</taxon>
        <taxon>Ecdysozoa</taxon>
        <taxon>Arthropoda</taxon>
        <taxon>Hexapoda</taxon>
        <taxon>Insecta</taxon>
        <taxon>Pterygota</taxon>
        <taxon>Neoptera</taxon>
        <taxon>Endopterygota</taxon>
        <taxon>Diptera</taxon>
        <taxon>Nematocera</taxon>
        <taxon>Chironomoidea</taxon>
        <taxon>Chironomidae</taxon>
        <taxon>Chironominae</taxon>
        <taxon>Polypedilum</taxon>
        <taxon>Polypedilum</taxon>
    </lineage>
</organism>
<dbReference type="Pfam" id="PF12937">
    <property type="entry name" value="F-box-like"/>
    <property type="match status" value="1"/>
</dbReference>
<accession>A0A9J6BFR7</accession>